<dbReference type="GO" id="GO:0006508">
    <property type="term" value="P:proteolysis"/>
    <property type="evidence" value="ECO:0007669"/>
    <property type="project" value="UniProtKB-KW"/>
</dbReference>
<reference evidence="2 3" key="1">
    <citation type="submission" date="2018-06" db="EMBL/GenBank/DDBJ databases">
        <title>Genomic Encyclopedia of Archaeal and Bacterial Type Strains, Phase II (KMG-II): from individual species to whole genera.</title>
        <authorList>
            <person name="Goeker M."/>
        </authorList>
    </citation>
    <scope>NUCLEOTIDE SEQUENCE [LARGE SCALE GENOMIC DNA]</scope>
    <source>
        <strain evidence="2 3">DSM 15361</strain>
    </source>
</reference>
<accession>A0A2W7ICQ5</accession>
<feature type="transmembrane region" description="Helical" evidence="1">
    <location>
        <begin position="80"/>
        <end position="107"/>
    </location>
</feature>
<keyword evidence="1" id="KW-1133">Transmembrane helix</keyword>
<sequence>MFKNTLKNWLLKLGVASFTLLIFLYAIFSALGIEYPPISRDMIGDKLSFEWFVVMAVILAPLLEEVAFRGFFTAKRWLRIISFIVLLVFIGLSFSYFALALLVLYIATIFVNDRSGKKHINTLLIMNAVLFAGIHYTAEDFMTSLGTIAILAQFGMGLILLWITINFGLIKAMLFHAFYNGLLMLLLFMALQYPSSKNHRIESENLVVEYKERAILDSNTSSFSSSANKDTLYIHNMSIGKAKPMLEQTNNVEEGSIWVENIPFMKYDFKIYTNNQEEVYQYSKELEQLLKQEELIN</sequence>
<feature type="transmembrane region" description="Helical" evidence="1">
    <location>
        <begin position="145"/>
        <end position="167"/>
    </location>
</feature>
<dbReference type="Proteomes" id="UP000249542">
    <property type="component" value="Unassembled WGS sequence"/>
</dbReference>
<evidence type="ECO:0000313" key="3">
    <source>
        <dbReference type="Proteomes" id="UP000249542"/>
    </source>
</evidence>
<keyword evidence="2" id="KW-0378">Hydrolase</keyword>
<evidence type="ECO:0000256" key="1">
    <source>
        <dbReference type="SAM" id="Phobius"/>
    </source>
</evidence>
<dbReference type="GO" id="GO:0008233">
    <property type="term" value="F:peptidase activity"/>
    <property type="evidence" value="ECO:0007669"/>
    <property type="project" value="UniProtKB-KW"/>
</dbReference>
<dbReference type="EMBL" id="QKYV01000001">
    <property type="protein sequence ID" value="PZW44229.1"/>
    <property type="molecule type" value="Genomic_DNA"/>
</dbReference>
<organism evidence="2 3">
    <name type="scientific">Mesonia algae</name>
    <dbReference type="NCBI Taxonomy" id="213248"/>
    <lineage>
        <taxon>Bacteria</taxon>
        <taxon>Pseudomonadati</taxon>
        <taxon>Bacteroidota</taxon>
        <taxon>Flavobacteriia</taxon>
        <taxon>Flavobacteriales</taxon>
        <taxon>Flavobacteriaceae</taxon>
        <taxon>Mesonia</taxon>
    </lineage>
</organism>
<name>A0A2W7ICQ5_9FLAO</name>
<feature type="transmembrane region" description="Helical" evidence="1">
    <location>
        <begin position="48"/>
        <end position="68"/>
    </location>
</feature>
<proteinExistence type="predicted"/>
<comment type="caution">
    <text evidence="2">The sequence shown here is derived from an EMBL/GenBank/DDBJ whole genome shotgun (WGS) entry which is preliminary data.</text>
</comment>
<feature type="transmembrane region" description="Helical" evidence="1">
    <location>
        <begin position="119"/>
        <end position="138"/>
    </location>
</feature>
<gene>
    <name evidence="2" type="ORF">LX95_00563</name>
</gene>
<keyword evidence="1" id="KW-0472">Membrane</keyword>
<keyword evidence="3" id="KW-1185">Reference proteome</keyword>
<dbReference type="AlphaFoldDB" id="A0A2W7ICQ5"/>
<protein>
    <submittedName>
        <fullName evidence="2">CAAX prenyl protease-like protein</fullName>
    </submittedName>
</protein>
<feature type="transmembrane region" description="Helical" evidence="1">
    <location>
        <begin position="173"/>
        <end position="191"/>
    </location>
</feature>
<keyword evidence="2" id="KW-0645">Protease</keyword>
<keyword evidence="1" id="KW-0812">Transmembrane</keyword>
<dbReference type="RefSeq" id="WP_111539890.1">
    <property type="nucleotide sequence ID" value="NZ_QKYV01000001.1"/>
</dbReference>
<evidence type="ECO:0000313" key="2">
    <source>
        <dbReference type="EMBL" id="PZW44229.1"/>
    </source>
</evidence>